<gene>
    <name evidence="2" type="ORF">RB548_26830</name>
</gene>
<keyword evidence="2" id="KW-0378">Hydrolase</keyword>
<dbReference type="GO" id="GO:0004308">
    <property type="term" value="F:exo-alpha-sialidase activity"/>
    <property type="evidence" value="ECO:0007669"/>
    <property type="project" value="UniProtKB-EC"/>
</dbReference>
<evidence type="ECO:0000313" key="2">
    <source>
        <dbReference type="EMBL" id="WVT07784.1"/>
    </source>
</evidence>
<feature type="domain" description="Sialidase" evidence="1">
    <location>
        <begin position="39"/>
        <end position="206"/>
    </location>
</feature>
<dbReference type="SUPFAM" id="SSF50939">
    <property type="entry name" value="Sialidases"/>
    <property type="match status" value="1"/>
</dbReference>
<name>A0ABZ2BJZ8_9HYPH</name>
<sequence length="317" mass="34188">MYRRASGHVVSFPGEICALFVEPDYASRSDEFVVVEHTDGIDHRDPNLCVTPTGRIVCTYTDADSAGGTLAELKAIYSDDGGSTWSAPVTFSSKFDARMYGAIKCVKHAAGCRLISSAYYFDTDDGTKKRVGYFYSDDDGLSWVEGTPVWTGTDASELSEMEIAWLSADIGFAAIRNSGVGLHWSVTADGGDNWSAPVRASWSRPADVAPSLDVIWSKGEPHLLLGYCDRQADQTIWRWAKATSLSTSADPMEANAAVASPSDMVGASGYQRTVMYPDGNMLFVEFKEYESVGGISAQMGTDVRLVLANPGGWISGT</sequence>
<organism evidence="2 3">
    <name type="scientific">Sinorhizobium chiapasense</name>
    <dbReference type="NCBI Taxonomy" id="501572"/>
    <lineage>
        <taxon>Bacteria</taxon>
        <taxon>Pseudomonadati</taxon>
        <taxon>Pseudomonadota</taxon>
        <taxon>Alphaproteobacteria</taxon>
        <taxon>Hyphomicrobiales</taxon>
        <taxon>Rhizobiaceae</taxon>
        <taxon>Sinorhizobium/Ensifer group</taxon>
        <taxon>Sinorhizobium</taxon>
    </lineage>
</organism>
<proteinExistence type="predicted"/>
<evidence type="ECO:0000313" key="3">
    <source>
        <dbReference type="Proteomes" id="UP001432360"/>
    </source>
</evidence>
<keyword evidence="3" id="KW-1185">Reference proteome</keyword>
<keyword evidence="2" id="KW-0326">Glycosidase</keyword>
<dbReference type="RefSeq" id="WP_331376792.1">
    <property type="nucleotide sequence ID" value="NZ_CP133152.1"/>
</dbReference>
<dbReference type="Pfam" id="PF13088">
    <property type="entry name" value="BNR_2"/>
    <property type="match status" value="1"/>
</dbReference>
<geneLocation type="plasmid" evidence="2 3">
    <name>pSchITTGS70d</name>
</geneLocation>
<accession>A0ABZ2BJZ8</accession>
<dbReference type="EC" id="3.2.1.18" evidence="2"/>
<protein>
    <submittedName>
        <fullName evidence="2">Exo-alpha-sialidase</fullName>
        <ecNumber evidence="2">3.2.1.18</ecNumber>
    </submittedName>
</protein>
<dbReference type="EMBL" id="CP133152">
    <property type="protein sequence ID" value="WVT07784.1"/>
    <property type="molecule type" value="Genomic_DNA"/>
</dbReference>
<dbReference type="CDD" id="cd15482">
    <property type="entry name" value="Sialidase_non-viral"/>
    <property type="match status" value="1"/>
</dbReference>
<dbReference type="Proteomes" id="UP001432360">
    <property type="component" value="Plasmid pSchITTGS70d"/>
</dbReference>
<evidence type="ECO:0000259" key="1">
    <source>
        <dbReference type="Pfam" id="PF13088"/>
    </source>
</evidence>
<reference evidence="2" key="1">
    <citation type="submission" date="2023-08" db="EMBL/GenBank/DDBJ databases">
        <title>Complete genome sequence of Sinorhizobium chiapanecum ITTG S70 isolated from Acaciella angustissima nodules in Chiapas-Mexico.</title>
        <authorList>
            <person name="Rincon-Rosales R."/>
            <person name="Rogel M.A."/>
            <person name="Rincon-Medina C.I."/>
            <person name="Guerrero G."/>
            <person name="Manzano-Gomez L.A."/>
            <person name="Lopez-Lopez A."/>
            <person name="Rincon Molina F.A."/>
            <person name="Martinez-Romero E."/>
        </authorList>
    </citation>
    <scope>NUCLEOTIDE SEQUENCE</scope>
    <source>
        <strain evidence="2">ITTG S70</strain>
        <plasmid evidence="2">pSchITTGS70d</plasmid>
    </source>
</reference>
<keyword evidence="2" id="KW-0614">Plasmid</keyword>
<dbReference type="Gene3D" id="2.120.10.10">
    <property type="match status" value="1"/>
</dbReference>
<dbReference type="InterPro" id="IPR011040">
    <property type="entry name" value="Sialidase"/>
</dbReference>
<dbReference type="InterPro" id="IPR036278">
    <property type="entry name" value="Sialidase_sf"/>
</dbReference>